<comment type="similarity">
    <text evidence="2 6">Belongs to the BI1 family.</text>
</comment>
<dbReference type="PANTHER" id="PTHR23291">
    <property type="entry name" value="BAX INHIBITOR-RELATED"/>
    <property type="match status" value="1"/>
</dbReference>
<feature type="transmembrane region" description="Helical" evidence="6">
    <location>
        <begin position="146"/>
        <end position="164"/>
    </location>
</feature>
<dbReference type="InterPro" id="IPR006214">
    <property type="entry name" value="Bax_inhibitor_1-related"/>
</dbReference>
<protein>
    <submittedName>
        <fullName evidence="7">Integral membrane protein, interacts with FtsH</fullName>
    </submittedName>
</protein>
<dbReference type="GO" id="GO:0005886">
    <property type="term" value="C:plasma membrane"/>
    <property type="evidence" value="ECO:0007669"/>
    <property type="project" value="TreeGrafter"/>
</dbReference>
<dbReference type="HOGENOM" id="CLU_058671_1_0_7"/>
<evidence type="ECO:0000256" key="1">
    <source>
        <dbReference type="ARBA" id="ARBA00004141"/>
    </source>
</evidence>
<gene>
    <name evidence="7" type="ordered locus">LI0810</name>
</gene>
<keyword evidence="4 6" id="KW-1133">Transmembrane helix</keyword>
<evidence type="ECO:0000256" key="2">
    <source>
        <dbReference type="ARBA" id="ARBA00010350"/>
    </source>
</evidence>
<dbReference type="AlphaFoldDB" id="Q1MQ63"/>
<comment type="subcellular location">
    <subcellularLocation>
        <location evidence="1">Membrane</location>
        <topology evidence="1">Multi-pass membrane protein</topology>
    </subcellularLocation>
</comment>
<proteinExistence type="inferred from homology"/>
<evidence type="ECO:0000313" key="8">
    <source>
        <dbReference type="Proteomes" id="UP000002430"/>
    </source>
</evidence>
<evidence type="ECO:0000256" key="5">
    <source>
        <dbReference type="ARBA" id="ARBA00023136"/>
    </source>
</evidence>
<feature type="transmembrane region" description="Helical" evidence="6">
    <location>
        <begin position="116"/>
        <end position="134"/>
    </location>
</feature>
<dbReference type="Proteomes" id="UP000002430">
    <property type="component" value="Chromosome"/>
</dbReference>
<feature type="transmembrane region" description="Helical" evidence="6">
    <location>
        <begin position="88"/>
        <end position="110"/>
    </location>
</feature>
<dbReference type="EMBL" id="AM180252">
    <property type="protein sequence ID" value="CAJ54864.1"/>
    <property type="molecule type" value="Genomic_DNA"/>
</dbReference>
<feature type="transmembrane region" description="Helical" evidence="6">
    <location>
        <begin position="210"/>
        <end position="230"/>
    </location>
</feature>
<dbReference type="Pfam" id="PF01027">
    <property type="entry name" value="Bax1-I"/>
    <property type="match status" value="1"/>
</dbReference>
<dbReference type="CDD" id="cd10432">
    <property type="entry name" value="BI-1-like_bacterial"/>
    <property type="match status" value="1"/>
</dbReference>
<accession>Q1MQ63</accession>
<dbReference type="PANTHER" id="PTHR23291:SF50">
    <property type="entry name" value="PROTEIN LIFEGUARD 4"/>
    <property type="match status" value="1"/>
</dbReference>
<evidence type="ECO:0000256" key="3">
    <source>
        <dbReference type="ARBA" id="ARBA00022692"/>
    </source>
</evidence>
<reference evidence="7 8" key="1">
    <citation type="submission" date="2005-11" db="EMBL/GenBank/DDBJ databases">
        <title>The complete genome sequence of Lawsonia intracellularis: the causative agent of proliferative enteropathy.</title>
        <authorList>
            <person name="Kaur K."/>
            <person name="Zhang Q."/>
            <person name="Beckler D."/>
            <person name="Munir S."/>
            <person name="Li L."/>
            <person name="Kinsley K."/>
            <person name="Herron L."/>
            <person name="Peterson A."/>
            <person name="May B."/>
            <person name="Singh S."/>
            <person name="Gebhart C."/>
            <person name="Kapur V."/>
        </authorList>
    </citation>
    <scope>NUCLEOTIDE SEQUENCE [LARGE SCALE GENOMIC DNA]</scope>
    <source>
        <strain evidence="7 8">PHE/MN1-00</strain>
    </source>
</reference>
<dbReference type="eggNOG" id="COG0670">
    <property type="taxonomic scope" value="Bacteria"/>
</dbReference>
<sequence>MEVKMEILRDGTKGVASSVTSIFMRYVYWWMTIGLLVTAGSAFYVANSPALLQTLFSNTLSLVILAIAVIALPLVLSTMISRLSSTAATLLFILYSLLMGAFLSSVLVVYTGTSVVQAFVTTAGTFAAMSIYGTVTKRDLTSMGSFLTMGLIGLIIAMVVNIFLKSPMMEFIISAIGVLIFTGLTAYDTQKIRTFGENAPLNDSLAIRRGALLGALTLYLDFINLFLMMLRLMGDRR</sequence>
<keyword evidence="8" id="KW-1185">Reference proteome</keyword>
<keyword evidence="3 6" id="KW-0812">Transmembrane</keyword>
<evidence type="ECO:0000256" key="6">
    <source>
        <dbReference type="RuleBase" id="RU004379"/>
    </source>
</evidence>
<evidence type="ECO:0000256" key="4">
    <source>
        <dbReference type="ARBA" id="ARBA00022989"/>
    </source>
</evidence>
<organism evidence="7 8">
    <name type="scientific">Lawsonia intracellularis (strain PHE/MN1-00)</name>
    <dbReference type="NCBI Taxonomy" id="363253"/>
    <lineage>
        <taxon>Bacteria</taxon>
        <taxon>Pseudomonadati</taxon>
        <taxon>Thermodesulfobacteriota</taxon>
        <taxon>Desulfovibrionia</taxon>
        <taxon>Desulfovibrionales</taxon>
        <taxon>Desulfovibrionaceae</taxon>
        <taxon>Lawsonia</taxon>
    </lineage>
</organism>
<name>Q1MQ63_LAWIP</name>
<keyword evidence="5 6" id="KW-0472">Membrane</keyword>
<feature type="transmembrane region" description="Helical" evidence="6">
    <location>
        <begin position="58"/>
        <end position="76"/>
    </location>
</feature>
<feature type="transmembrane region" description="Helical" evidence="6">
    <location>
        <begin position="27"/>
        <end position="46"/>
    </location>
</feature>
<evidence type="ECO:0000313" key="7">
    <source>
        <dbReference type="EMBL" id="CAJ54864.1"/>
    </source>
</evidence>
<feature type="transmembrane region" description="Helical" evidence="6">
    <location>
        <begin position="170"/>
        <end position="189"/>
    </location>
</feature>
<dbReference type="KEGG" id="lip:LI0810"/>